<dbReference type="Proteomes" id="UP000332933">
    <property type="component" value="Unassembled WGS sequence"/>
</dbReference>
<keyword evidence="2" id="KW-0433">Leucine-rich repeat</keyword>
<sequence>MKGSKSCSRRRRADGPGADECKLPPDLIQRIAVLIPSPDDFFHYLDAFQGSNSIGNLQHLWHLAQASSASGRYPDDLWPELHIHVLDDDMVDAIQAVSMYFPVIHFHHVYDLSLLLRCVVSPSTSFEFHQCPQRPHDVSIPLHTWYAELAALPLSRLTWCDNEYDADQIQHLMNVLSTMPRLRALNLDFASVPSLASVLGYIRSSGLVDFSMKNIRLPAGGNDPDWMVDSPDPVMTNAWADHLIHWLMQQPVQSLQLTNWIFNLADVVATAFYDALWHGPSRLQKLSFREMQLPPLRPIAEPIQIVELELFDCALGTADFIELARGLRHSPVQSLNLGCNAVEAAGIVAIAESLPESTVRALNLIATNLDEEGCKALARAMPAAGLVELHLGMNGLTNGAVLHLADVLRTTPSLLKIGLQWNGLTMSGAVALVHMLGLRPHPFHALDLRNNRLDEGDEDLVKGMVANIPHVDLVVLTKRDSRMEFME</sequence>
<feature type="region of interest" description="Disordered" evidence="4">
    <location>
        <begin position="1"/>
        <end position="21"/>
    </location>
</feature>
<protein>
    <submittedName>
        <fullName evidence="6">Aste57867_21483 protein</fullName>
    </submittedName>
</protein>
<dbReference type="PANTHER" id="PTHR24113:SF12">
    <property type="entry name" value="RAN GTPASE-ACTIVATING PROTEIN 1"/>
    <property type="match status" value="1"/>
</dbReference>
<dbReference type="InterPro" id="IPR032675">
    <property type="entry name" value="LRR_dom_sf"/>
</dbReference>
<dbReference type="EMBL" id="VJMH01006978">
    <property type="protein sequence ID" value="KAF0686735.1"/>
    <property type="molecule type" value="Genomic_DNA"/>
</dbReference>
<evidence type="ECO:0000313" key="7">
    <source>
        <dbReference type="Proteomes" id="UP000332933"/>
    </source>
</evidence>
<proteinExistence type="predicted"/>
<keyword evidence="1" id="KW-0343">GTPase activation</keyword>
<evidence type="ECO:0000256" key="4">
    <source>
        <dbReference type="SAM" id="MobiDB-lite"/>
    </source>
</evidence>
<keyword evidence="3" id="KW-0677">Repeat</keyword>
<dbReference type="GO" id="GO:0006913">
    <property type="term" value="P:nucleocytoplasmic transport"/>
    <property type="evidence" value="ECO:0007669"/>
    <property type="project" value="TreeGrafter"/>
</dbReference>
<evidence type="ECO:0000256" key="2">
    <source>
        <dbReference type="ARBA" id="ARBA00022614"/>
    </source>
</evidence>
<dbReference type="PANTHER" id="PTHR24113">
    <property type="entry name" value="RAN GTPASE-ACTIVATING PROTEIN 1"/>
    <property type="match status" value="1"/>
</dbReference>
<dbReference type="SMART" id="SM00368">
    <property type="entry name" value="LRR_RI"/>
    <property type="match status" value="3"/>
</dbReference>
<dbReference type="AlphaFoldDB" id="A0A485LHK6"/>
<gene>
    <name evidence="6" type="primary">Aste57867_21483</name>
    <name evidence="5" type="ORF">As57867_021414</name>
    <name evidence="6" type="ORF">ASTE57867_21483</name>
</gene>
<dbReference type="InterPro" id="IPR027038">
    <property type="entry name" value="RanGap"/>
</dbReference>
<dbReference type="OrthoDB" id="184583at2759"/>
<dbReference type="GO" id="GO:0005634">
    <property type="term" value="C:nucleus"/>
    <property type="evidence" value="ECO:0007669"/>
    <property type="project" value="TreeGrafter"/>
</dbReference>
<accession>A0A485LHK6</accession>
<dbReference type="SUPFAM" id="SSF52047">
    <property type="entry name" value="RNI-like"/>
    <property type="match status" value="1"/>
</dbReference>
<dbReference type="GO" id="GO:0005096">
    <property type="term" value="F:GTPase activator activity"/>
    <property type="evidence" value="ECO:0007669"/>
    <property type="project" value="UniProtKB-KW"/>
</dbReference>
<dbReference type="GO" id="GO:0005829">
    <property type="term" value="C:cytosol"/>
    <property type="evidence" value="ECO:0007669"/>
    <property type="project" value="TreeGrafter"/>
</dbReference>
<evidence type="ECO:0000256" key="1">
    <source>
        <dbReference type="ARBA" id="ARBA00022468"/>
    </source>
</evidence>
<keyword evidence="7" id="KW-1185">Reference proteome</keyword>
<name>A0A485LHK6_9STRA</name>
<evidence type="ECO:0000313" key="6">
    <source>
        <dbReference type="EMBL" id="VFT98153.1"/>
    </source>
</evidence>
<dbReference type="GO" id="GO:0048471">
    <property type="term" value="C:perinuclear region of cytoplasm"/>
    <property type="evidence" value="ECO:0007669"/>
    <property type="project" value="TreeGrafter"/>
</dbReference>
<organism evidence="6 7">
    <name type="scientific">Aphanomyces stellatus</name>
    <dbReference type="NCBI Taxonomy" id="120398"/>
    <lineage>
        <taxon>Eukaryota</taxon>
        <taxon>Sar</taxon>
        <taxon>Stramenopiles</taxon>
        <taxon>Oomycota</taxon>
        <taxon>Saprolegniomycetes</taxon>
        <taxon>Saprolegniales</taxon>
        <taxon>Verrucalvaceae</taxon>
        <taxon>Aphanomyces</taxon>
    </lineage>
</organism>
<evidence type="ECO:0000313" key="5">
    <source>
        <dbReference type="EMBL" id="KAF0686735.1"/>
    </source>
</evidence>
<reference evidence="6 7" key="1">
    <citation type="submission" date="2019-03" db="EMBL/GenBank/DDBJ databases">
        <authorList>
            <person name="Gaulin E."/>
            <person name="Dumas B."/>
        </authorList>
    </citation>
    <scope>NUCLEOTIDE SEQUENCE [LARGE SCALE GENOMIC DNA]</scope>
    <source>
        <strain evidence="6">CBS 568.67</strain>
    </source>
</reference>
<evidence type="ECO:0000256" key="3">
    <source>
        <dbReference type="ARBA" id="ARBA00022737"/>
    </source>
</evidence>
<reference evidence="5" key="2">
    <citation type="submission" date="2019-06" db="EMBL/GenBank/DDBJ databases">
        <title>Genomics analysis of Aphanomyces spp. identifies a new class of oomycete effector associated with host adaptation.</title>
        <authorList>
            <person name="Gaulin E."/>
        </authorList>
    </citation>
    <scope>NUCLEOTIDE SEQUENCE</scope>
    <source>
        <strain evidence="5">CBS 578.67</strain>
    </source>
</reference>
<dbReference type="Gene3D" id="3.80.10.10">
    <property type="entry name" value="Ribonuclease Inhibitor"/>
    <property type="match status" value="1"/>
</dbReference>
<dbReference type="EMBL" id="CAADRA010007004">
    <property type="protein sequence ID" value="VFT98153.1"/>
    <property type="molecule type" value="Genomic_DNA"/>
</dbReference>
<dbReference type="GO" id="GO:0031267">
    <property type="term" value="F:small GTPase binding"/>
    <property type="evidence" value="ECO:0007669"/>
    <property type="project" value="TreeGrafter"/>
</dbReference>